<evidence type="ECO:0000313" key="13">
    <source>
        <dbReference type="Proteomes" id="UP001159042"/>
    </source>
</evidence>
<dbReference type="InterPro" id="IPR013099">
    <property type="entry name" value="K_chnl_dom"/>
</dbReference>
<keyword evidence="13" id="KW-1185">Reference proteome</keyword>
<comment type="caution">
    <text evidence="12">The sequence shown here is derived from an EMBL/GenBank/DDBJ whole genome shotgun (WGS) entry which is preliminary data.</text>
</comment>
<keyword evidence="3 8" id="KW-0812">Transmembrane</keyword>
<feature type="transmembrane region" description="Helical" evidence="10">
    <location>
        <begin position="41"/>
        <end position="63"/>
    </location>
</feature>
<reference evidence="12 13" key="1">
    <citation type="journal article" date="2023" name="Insect Mol. Biol.">
        <title>Genome sequencing provides insights into the evolution of gene families encoding plant cell wall-degrading enzymes in longhorned beetles.</title>
        <authorList>
            <person name="Shin N.R."/>
            <person name="Okamura Y."/>
            <person name="Kirsch R."/>
            <person name="Pauchet Y."/>
        </authorList>
    </citation>
    <scope>NUCLEOTIDE SEQUENCE [LARGE SCALE GENOMIC DNA]</scope>
    <source>
        <strain evidence="12">EAD_L_NR</strain>
    </source>
</reference>
<proteinExistence type="inferred from homology"/>
<comment type="similarity">
    <text evidence="8">Belongs to the two pore domain potassium channel (TC 1.A.1.8) family.</text>
</comment>
<dbReference type="GO" id="GO:0022841">
    <property type="term" value="F:potassium ion leak channel activity"/>
    <property type="evidence" value="ECO:0007669"/>
    <property type="project" value="TreeGrafter"/>
</dbReference>
<dbReference type="PRINTS" id="PR01333">
    <property type="entry name" value="2POREKCHANEL"/>
</dbReference>
<keyword evidence="4 10" id="KW-1133">Transmembrane helix</keyword>
<dbReference type="GO" id="GO:0015271">
    <property type="term" value="F:outward rectifier potassium channel activity"/>
    <property type="evidence" value="ECO:0007669"/>
    <property type="project" value="TreeGrafter"/>
</dbReference>
<feature type="transmembrane region" description="Helical" evidence="10">
    <location>
        <begin position="337"/>
        <end position="361"/>
    </location>
</feature>
<dbReference type="PANTHER" id="PTHR11003:SF335">
    <property type="entry name" value="POTASSIUM CHANNEL DOMAIN-CONTAINING PROTEIN"/>
    <property type="match status" value="1"/>
</dbReference>
<evidence type="ECO:0000256" key="1">
    <source>
        <dbReference type="ARBA" id="ARBA00004141"/>
    </source>
</evidence>
<dbReference type="GO" id="GO:0030322">
    <property type="term" value="P:stabilization of membrane potential"/>
    <property type="evidence" value="ECO:0007669"/>
    <property type="project" value="TreeGrafter"/>
</dbReference>
<dbReference type="Proteomes" id="UP001159042">
    <property type="component" value="Unassembled WGS sequence"/>
</dbReference>
<dbReference type="PANTHER" id="PTHR11003">
    <property type="entry name" value="POTASSIUM CHANNEL, SUBFAMILY K"/>
    <property type="match status" value="1"/>
</dbReference>
<keyword evidence="7 8" id="KW-0407">Ion channel</keyword>
<feature type="region of interest" description="Disordered" evidence="9">
    <location>
        <begin position="243"/>
        <end position="272"/>
    </location>
</feature>
<comment type="subcellular location">
    <subcellularLocation>
        <location evidence="1">Membrane</location>
        <topology evidence="1">Multi-pass membrane protein</topology>
    </subcellularLocation>
</comment>
<evidence type="ECO:0000313" key="12">
    <source>
        <dbReference type="EMBL" id="KAJ8917878.1"/>
    </source>
</evidence>
<dbReference type="SUPFAM" id="SSF81324">
    <property type="entry name" value="Voltage-gated potassium channels"/>
    <property type="match status" value="2"/>
</dbReference>
<evidence type="ECO:0000256" key="8">
    <source>
        <dbReference type="RuleBase" id="RU003857"/>
    </source>
</evidence>
<evidence type="ECO:0000256" key="6">
    <source>
        <dbReference type="ARBA" id="ARBA00023136"/>
    </source>
</evidence>
<keyword evidence="6 10" id="KW-0472">Membrane</keyword>
<protein>
    <recommendedName>
        <fullName evidence="11">Potassium channel domain-containing protein</fullName>
    </recommendedName>
</protein>
<dbReference type="GO" id="GO:0005886">
    <property type="term" value="C:plasma membrane"/>
    <property type="evidence" value="ECO:0007669"/>
    <property type="project" value="TreeGrafter"/>
</dbReference>
<name>A0AAV8VU48_9CUCU</name>
<evidence type="ECO:0000256" key="9">
    <source>
        <dbReference type="SAM" id="MobiDB-lite"/>
    </source>
</evidence>
<sequence>MFDQINGIRDFTVNTAKSGVGVGEKCSYCMYNKIKSWSKKWFTHFFLSIVMVLYTVGGAVIFITVEGQNEQKVIGRINKEMDRLLDELRTDSINIPRIASHKEWEGSAILKIREFNSKVIDAYERDPLVVGNTGDKMWSMWNALVYCATVYTTMGYGHLYPTTTTGRALTIVYAIIGIPLFLIALTDFGKFFTRGIKFVWSFVRRVYYTGSCRKARKRAHVQDIFKGAQLVYDIATFRRPSVVVDPENPEGDPQPPLDSSGVPVTEETPTTPALSNFEINDEFNLPISLALFILISYIFIGAVIYTFWEGWDFLASFYFVFISMSTVGFGDYVPKQVLCMLVSIIYLVFGLALMSMCINVVQEKLSDTFKKASTKLRASIGFQAEEDGSAVVVAAENVEIPGVHDPSAIAAGDNNNVAEDLAPLAEKES</sequence>
<evidence type="ECO:0000256" key="3">
    <source>
        <dbReference type="ARBA" id="ARBA00022692"/>
    </source>
</evidence>
<organism evidence="12 13">
    <name type="scientific">Exocentrus adspersus</name>
    <dbReference type="NCBI Taxonomy" id="1586481"/>
    <lineage>
        <taxon>Eukaryota</taxon>
        <taxon>Metazoa</taxon>
        <taxon>Ecdysozoa</taxon>
        <taxon>Arthropoda</taxon>
        <taxon>Hexapoda</taxon>
        <taxon>Insecta</taxon>
        <taxon>Pterygota</taxon>
        <taxon>Neoptera</taxon>
        <taxon>Endopterygota</taxon>
        <taxon>Coleoptera</taxon>
        <taxon>Polyphaga</taxon>
        <taxon>Cucujiformia</taxon>
        <taxon>Chrysomeloidea</taxon>
        <taxon>Cerambycidae</taxon>
        <taxon>Lamiinae</taxon>
        <taxon>Acanthocinini</taxon>
        <taxon>Exocentrus</taxon>
    </lineage>
</organism>
<feature type="compositionally biased region" description="Low complexity" evidence="9">
    <location>
        <begin position="262"/>
        <end position="272"/>
    </location>
</feature>
<dbReference type="AlphaFoldDB" id="A0AAV8VU48"/>
<gene>
    <name evidence="12" type="ORF">NQ315_010791</name>
</gene>
<dbReference type="InterPro" id="IPR003280">
    <property type="entry name" value="2pore_dom_K_chnl"/>
</dbReference>
<feature type="domain" description="Potassium channel" evidence="11">
    <location>
        <begin position="293"/>
        <end position="365"/>
    </location>
</feature>
<evidence type="ECO:0000259" key="11">
    <source>
        <dbReference type="Pfam" id="PF07885"/>
    </source>
</evidence>
<evidence type="ECO:0000256" key="4">
    <source>
        <dbReference type="ARBA" id="ARBA00022989"/>
    </source>
</evidence>
<evidence type="ECO:0000256" key="5">
    <source>
        <dbReference type="ARBA" id="ARBA00023065"/>
    </source>
</evidence>
<dbReference type="EMBL" id="JANEYG010000030">
    <property type="protein sequence ID" value="KAJ8917878.1"/>
    <property type="molecule type" value="Genomic_DNA"/>
</dbReference>
<evidence type="ECO:0000256" key="10">
    <source>
        <dbReference type="SAM" id="Phobius"/>
    </source>
</evidence>
<feature type="transmembrane region" description="Helical" evidence="10">
    <location>
        <begin position="168"/>
        <end position="185"/>
    </location>
</feature>
<feature type="transmembrane region" description="Helical" evidence="10">
    <location>
        <begin position="313"/>
        <end position="330"/>
    </location>
</feature>
<feature type="transmembrane region" description="Helical" evidence="10">
    <location>
        <begin position="138"/>
        <end position="156"/>
    </location>
</feature>
<evidence type="ECO:0000256" key="7">
    <source>
        <dbReference type="ARBA" id="ARBA00023303"/>
    </source>
</evidence>
<keyword evidence="2 8" id="KW-0813">Transport</keyword>
<feature type="domain" description="Potassium channel" evidence="11">
    <location>
        <begin position="136"/>
        <end position="193"/>
    </location>
</feature>
<keyword evidence="5 8" id="KW-0406">Ion transport</keyword>
<accession>A0AAV8VU48</accession>
<evidence type="ECO:0000256" key="2">
    <source>
        <dbReference type="ARBA" id="ARBA00022448"/>
    </source>
</evidence>
<feature type="transmembrane region" description="Helical" evidence="10">
    <location>
        <begin position="285"/>
        <end position="307"/>
    </location>
</feature>
<dbReference type="Pfam" id="PF07885">
    <property type="entry name" value="Ion_trans_2"/>
    <property type="match status" value="2"/>
</dbReference>
<dbReference type="Gene3D" id="1.10.287.70">
    <property type="match status" value="1"/>
</dbReference>